<dbReference type="Proteomes" id="UP001153269">
    <property type="component" value="Unassembled WGS sequence"/>
</dbReference>
<evidence type="ECO:0000313" key="2">
    <source>
        <dbReference type="EMBL" id="CAB1434066.1"/>
    </source>
</evidence>
<sequence length="232" mass="25588">AEVQKPEAGSDACLRAVITDFLTTQASPLARVHSMRSPTTSYRDYGAFLRGVGQFTIYHANSPSGESPELSEKYQRRAKGPSWGRICLDRLEQRSQPVRQSVYLPVGPTQQQRSSSRRMIPLLHLTALLPPPSLLPELTTAVAGRSVYAPPPRVVQLSPPRRSLADPRPGRGSVRGGAEKSARASGQEIFADSGSKLPQLWNKRLGNANNLEDAECEAWMRRALRSREGLRH</sequence>
<proteinExistence type="predicted"/>
<evidence type="ECO:0000256" key="1">
    <source>
        <dbReference type="SAM" id="MobiDB-lite"/>
    </source>
</evidence>
<dbReference type="EMBL" id="CADEAL010001626">
    <property type="protein sequence ID" value="CAB1434066.1"/>
    <property type="molecule type" value="Genomic_DNA"/>
</dbReference>
<organism evidence="2 3">
    <name type="scientific">Pleuronectes platessa</name>
    <name type="common">European plaice</name>
    <dbReference type="NCBI Taxonomy" id="8262"/>
    <lineage>
        <taxon>Eukaryota</taxon>
        <taxon>Metazoa</taxon>
        <taxon>Chordata</taxon>
        <taxon>Craniata</taxon>
        <taxon>Vertebrata</taxon>
        <taxon>Euteleostomi</taxon>
        <taxon>Actinopterygii</taxon>
        <taxon>Neopterygii</taxon>
        <taxon>Teleostei</taxon>
        <taxon>Neoteleostei</taxon>
        <taxon>Acanthomorphata</taxon>
        <taxon>Carangaria</taxon>
        <taxon>Pleuronectiformes</taxon>
        <taxon>Pleuronectoidei</taxon>
        <taxon>Pleuronectidae</taxon>
        <taxon>Pleuronectes</taxon>
    </lineage>
</organism>
<feature type="region of interest" description="Disordered" evidence="1">
    <location>
        <begin position="151"/>
        <end position="193"/>
    </location>
</feature>
<name>A0A9N7YQT8_PLEPL</name>
<protein>
    <submittedName>
        <fullName evidence="2">Uncharacterized protein</fullName>
    </submittedName>
</protein>
<accession>A0A9N7YQT8</accession>
<dbReference type="AlphaFoldDB" id="A0A9N7YQT8"/>
<evidence type="ECO:0000313" key="3">
    <source>
        <dbReference type="Proteomes" id="UP001153269"/>
    </source>
</evidence>
<feature type="non-terminal residue" evidence="2">
    <location>
        <position position="1"/>
    </location>
</feature>
<comment type="caution">
    <text evidence="2">The sequence shown here is derived from an EMBL/GenBank/DDBJ whole genome shotgun (WGS) entry which is preliminary data.</text>
</comment>
<gene>
    <name evidence="2" type="ORF">PLEPLA_LOCUS22148</name>
</gene>
<keyword evidence="3" id="KW-1185">Reference proteome</keyword>
<reference evidence="2" key="1">
    <citation type="submission" date="2020-03" db="EMBL/GenBank/DDBJ databases">
        <authorList>
            <person name="Weist P."/>
        </authorList>
    </citation>
    <scope>NUCLEOTIDE SEQUENCE</scope>
</reference>